<dbReference type="AlphaFoldDB" id="A0A8J4VV54"/>
<reference evidence="1" key="1">
    <citation type="submission" date="2020-03" db="EMBL/GenBank/DDBJ databases">
        <title>Castanea mollissima Vanexum genome sequencing.</title>
        <authorList>
            <person name="Staton M."/>
        </authorList>
    </citation>
    <scope>NUCLEOTIDE SEQUENCE</scope>
    <source>
        <tissue evidence="1">Leaf</tissue>
    </source>
</reference>
<comment type="caution">
    <text evidence="1">The sequence shown here is derived from an EMBL/GenBank/DDBJ whole genome shotgun (WGS) entry which is preliminary data.</text>
</comment>
<accession>A0A8J4VV54</accession>
<organism evidence="1 2">
    <name type="scientific">Castanea mollissima</name>
    <name type="common">Chinese chestnut</name>
    <dbReference type="NCBI Taxonomy" id="60419"/>
    <lineage>
        <taxon>Eukaryota</taxon>
        <taxon>Viridiplantae</taxon>
        <taxon>Streptophyta</taxon>
        <taxon>Embryophyta</taxon>
        <taxon>Tracheophyta</taxon>
        <taxon>Spermatophyta</taxon>
        <taxon>Magnoliopsida</taxon>
        <taxon>eudicotyledons</taxon>
        <taxon>Gunneridae</taxon>
        <taxon>Pentapetalae</taxon>
        <taxon>rosids</taxon>
        <taxon>fabids</taxon>
        <taxon>Fagales</taxon>
        <taxon>Fagaceae</taxon>
        <taxon>Castanea</taxon>
    </lineage>
</organism>
<proteinExistence type="predicted"/>
<gene>
    <name evidence="1" type="ORF">CMV_013249</name>
</gene>
<evidence type="ECO:0000313" key="1">
    <source>
        <dbReference type="EMBL" id="KAF3962204.1"/>
    </source>
</evidence>
<sequence>ILLGIFAESLILEKKSWFWRTCSIYKVQHNGCN</sequence>
<dbReference type="Proteomes" id="UP000737018">
    <property type="component" value="Unassembled WGS sequence"/>
</dbReference>
<evidence type="ECO:0000313" key="2">
    <source>
        <dbReference type="Proteomes" id="UP000737018"/>
    </source>
</evidence>
<protein>
    <submittedName>
        <fullName evidence="1">Uncharacterized protein</fullName>
    </submittedName>
</protein>
<feature type="non-terminal residue" evidence="1">
    <location>
        <position position="1"/>
    </location>
</feature>
<dbReference type="EMBL" id="JRKL02001753">
    <property type="protein sequence ID" value="KAF3962204.1"/>
    <property type="molecule type" value="Genomic_DNA"/>
</dbReference>
<keyword evidence="2" id="KW-1185">Reference proteome</keyword>
<name>A0A8J4VV54_9ROSI</name>